<dbReference type="RefSeq" id="WP_102645942.1">
    <property type="nucleotide sequence ID" value="NZ_PNYA01000011.1"/>
</dbReference>
<comment type="caution">
    <text evidence="1">The sequence shown here is derived from an EMBL/GenBank/DDBJ whole genome shotgun (WGS) entry which is preliminary data.</text>
</comment>
<dbReference type="EMBL" id="PNYA01000011">
    <property type="protein sequence ID" value="PMS19355.1"/>
    <property type="molecule type" value="Genomic_DNA"/>
</dbReference>
<protein>
    <submittedName>
        <fullName evidence="1">Uncharacterized protein</fullName>
    </submittedName>
</protein>
<keyword evidence="2" id="KW-1185">Reference proteome</keyword>
<accession>A0A2N7VQD7</accession>
<dbReference type="Proteomes" id="UP000235616">
    <property type="component" value="Unassembled WGS sequence"/>
</dbReference>
<gene>
    <name evidence="1" type="ORF">C0Z18_13565</name>
</gene>
<name>A0A2N7VQD7_9BURK</name>
<sequence length="186" mass="20915">MNPIGSGAPGAFLSALVSPRRAAEIDEADDVYGWLVGSWALQVLHYRGYDVRREGLTGELHAGWVLEGRAIQDVWIMPAREDRRAGRTASDPQNDMYGSTLRAWDSALRAWRIAWNNPARGHRETQIGRRIGEEIVQTGSRADGQATRWRFTEITAERFHWLGEALEGDGRTWRLEGEFIATRVGA</sequence>
<reference evidence="1 2" key="1">
    <citation type="submission" date="2018-01" db="EMBL/GenBank/DDBJ databases">
        <title>Whole genome analyses suggest that Burkholderia sensu lato contains two further novel genera in the rhizoxinica-symbiotica group Mycetohabitans gen. nov., and Trinickia gen. nov.: implications for the evolution of diazotrophy and nodulation in the Burkholderiaceae.</title>
        <authorList>
            <person name="Estrada-de los Santos P."/>
            <person name="Palmer M."/>
            <person name="Chavez-Ramirez B."/>
            <person name="Beukes C."/>
            <person name="Steenkamp E.T."/>
            <person name="Hirsch A.M."/>
            <person name="Manyaka P."/>
            <person name="Maluk M."/>
            <person name="Lafos M."/>
            <person name="Crook M."/>
            <person name="Gross E."/>
            <person name="Simon M.F."/>
            <person name="Bueno dos Reis Junior F."/>
            <person name="Poole P.S."/>
            <person name="Venter S.N."/>
            <person name="James E.K."/>
        </authorList>
    </citation>
    <scope>NUCLEOTIDE SEQUENCE [LARGE SCALE GENOMIC DNA]</scope>
    <source>
        <strain evidence="1 2">GIMN1.004</strain>
    </source>
</reference>
<dbReference type="OrthoDB" id="9814791at2"/>
<evidence type="ECO:0000313" key="2">
    <source>
        <dbReference type="Proteomes" id="UP000235616"/>
    </source>
</evidence>
<organism evidence="1 2">
    <name type="scientific">Trinickia dabaoshanensis</name>
    <dbReference type="NCBI Taxonomy" id="564714"/>
    <lineage>
        <taxon>Bacteria</taxon>
        <taxon>Pseudomonadati</taxon>
        <taxon>Pseudomonadota</taxon>
        <taxon>Betaproteobacteria</taxon>
        <taxon>Burkholderiales</taxon>
        <taxon>Burkholderiaceae</taxon>
        <taxon>Trinickia</taxon>
    </lineage>
</organism>
<dbReference type="AlphaFoldDB" id="A0A2N7VQD7"/>
<evidence type="ECO:0000313" key="1">
    <source>
        <dbReference type="EMBL" id="PMS19355.1"/>
    </source>
</evidence>
<proteinExistence type="predicted"/>